<feature type="non-terminal residue" evidence="1">
    <location>
        <position position="118"/>
    </location>
</feature>
<dbReference type="EMBL" id="OW152820">
    <property type="protein sequence ID" value="CAH2075002.1"/>
    <property type="molecule type" value="Genomic_DNA"/>
</dbReference>
<accession>A0ABN8J2R7</accession>
<keyword evidence="2" id="KW-1185">Reference proteome</keyword>
<reference evidence="1" key="1">
    <citation type="submission" date="2022-03" db="EMBL/GenBank/DDBJ databases">
        <authorList>
            <person name="Martin H S."/>
        </authorList>
    </citation>
    <scope>NUCLEOTIDE SEQUENCE</scope>
</reference>
<protein>
    <submittedName>
        <fullName evidence="1">Uncharacterized protein</fullName>
    </submittedName>
</protein>
<gene>
    <name evidence="1" type="ORF">IPOD504_LOCUS16413</name>
</gene>
<organism evidence="1 2">
    <name type="scientific">Iphiclides podalirius</name>
    <name type="common">scarce swallowtail</name>
    <dbReference type="NCBI Taxonomy" id="110791"/>
    <lineage>
        <taxon>Eukaryota</taxon>
        <taxon>Metazoa</taxon>
        <taxon>Ecdysozoa</taxon>
        <taxon>Arthropoda</taxon>
        <taxon>Hexapoda</taxon>
        <taxon>Insecta</taxon>
        <taxon>Pterygota</taxon>
        <taxon>Neoptera</taxon>
        <taxon>Endopterygota</taxon>
        <taxon>Lepidoptera</taxon>
        <taxon>Glossata</taxon>
        <taxon>Ditrysia</taxon>
        <taxon>Papilionoidea</taxon>
        <taxon>Papilionidae</taxon>
        <taxon>Papilioninae</taxon>
        <taxon>Iphiclides</taxon>
    </lineage>
</organism>
<name>A0ABN8J2R7_9NEOP</name>
<sequence length="118" mass="13093">MTRSRRGAEEHLIIELMRIRIGKLLRNDGNLAASRRNRRVDAPSTQDATMHVELSGRLSRATLVRLSPLIKAANGTMEAQEVDLERPDVAINCPIGSPTLSNTTSDELDISIELDFEL</sequence>
<evidence type="ECO:0000313" key="2">
    <source>
        <dbReference type="Proteomes" id="UP000837857"/>
    </source>
</evidence>
<proteinExistence type="predicted"/>
<evidence type="ECO:0000313" key="1">
    <source>
        <dbReference type="EMBL" id="CAH2075002.1"/>
    </source>
</evidence>
<dbReference type="Proteomes" id="UP000837857">
    <property type="component" value="Chromosome 8"/>
</dbReference>